<accession>A0A1Y1ZZB5</accession>
<dbReference type="AlphaFoldDB" id="A0A1Y1ZZB5"/>
<keyword evidence="4" id="KW-1185">Reference proteome</keyword>
<evidence type="ECO:0000313" key="4">
    <source>
        <dbReference type="Proteomes" id="UP000193144"/>
    </source>
</evidence>
<reference evidence="3 4" key="1">
    <citation type="submission" date="2016-07" db="EMBL/GenBank/DDBJ databases">
        <title>Pervasive Adenine N6-methylation of Active Genes in Fungi.</title>
        <authorList>
            <consortium name="DOE Joint Genome Institute"/>
            <person name="Mondo S.J."/>
            <person name="Dannebaum R.O."/>
            <person name="Kuo R.C."/>
            <person name="Labutti K."/>
            <person name="Haridas S."/>
            <person name="Kuo A."/>
            <person name="Salamov A."/>
            <person name="Ahrendt S.R."/>
            <person name="Lipzen A."/>
            <person name="Sullivan W."/>
            <person name="Andreopoulos W.B."/>
            <person name="Clum A."/>
            <person name="Lindquist E."/>
            <person name="Daum C."/>
            <person name="Ramamoorthy G.K."/>
            <person name="Gryganskyi A."/>
            <person name="Culley D."/>
            <person name="Magnuson J.K."/>
            <person name="James T.Y."/>
            <person name="O'Malley M.A."/>
            <person name="Stajich J.E."/>
            <person name="Spatafora J.W."/>
            <person name="Visel A."/>
            <person name="Grigoriev I.V."/>
        </authorList>
    </citation>
    <scope>NUCLEOTIDE SEQUENCE [LARGE SCALE GENOMIC DNA]</scope>
    <source>
        <strain evidence="3 4">CBS 115471</strain>
    </source>
</reference>
<comment type="caution">
    <text evidence="3">The sequence shown here is derived from an EMBL/GenBank/DDBJ whole genome shotgun (WGS) entry which is preliminary data.</text>
</comment>
<evidence type="ECO:0000313" key="3">
    <source>
        <dbReference type="EMBL" id="ORY15115.1"/>
    </source>
</evidence>
<keyword evidence="2" id="KW-0812">Transmembrane</keyword>
<keyword evidence="2" id="KW-0472">Membrane</keyword>
<proteinExistence type="predicted"/>
<dbReference type="EMBL" id="MCFA01000027">
    <property type="protein sequence ID" value="ORY15115.1"/>
    <property type="molecule type" value="Genomic_DNA"/>
</dbReference>
<sequence>MTMPAVKVEQFQDLPGEPLCRTALTTSRHCCTKNVTGAKLDPEMKEKVTTCALIATQNALLSSAVVDQVFLRKRVQQDRACPDRAGDEGVHVADVLKACELALDHPARLCRRFNEMRFDITEYERLTMHFAKLWAWHVFASCRRPHALVRSSSLRAGNRCNRTASLHLILFWHESRPTSSPLLHGMALLRLIAVYCLSLNTMIVVMIAPVVEMCSSAGDRTAHAREAPNARHRFHEVREMLASCCPCGAAIGPFARSLQPRTTMSRRARSGEGPQTVVGCS</sequence>
<organism evidence="3 4">
    <name type="scientific">Clohesyomyces aquaticus</name>
    <dbReference type="NCBI Taxonomy" id="1231657"/>
    <lineage>
        <taxon>Eukaryota</taxon>
        <taxon>Fungi</taxon>
        <taxon>Dikarya</taxon>
        <taxon>Ascomycota</taxon>
        <taxon>Pezizomycotina</taxon>
        <taxon>Dothideomycetes</taxon>
        <taxon>Pleosporomycetidae</taxon>
        <taxon>Pleosporales</taxon>
        <taxon>Lindgomycetaceae</taxon>
        <taxon>Clohesyomyces</taxon>
    </lineage>
</organism>
<feature type="transmembrane region" description="Helical" evidence="2">
    <location>
        <begin position="188"/>
        <end position="211"/>
    </location>
</feature>
<protein>
    <submittedName>
        <fullName evidence="3">Uncharacterized protein</fullName>
    </submittedName>
</protein>
<name>A0A1Y1ZZB5_9PLEO</name>
<feature type="region of interest" description="Disordered" evidence="1">
    <location>
        <begin position="262"/>
        <end position="281"/>
    </location>
</feature>
<keyword evidence="2" id="KW-1133">Transmembrane helix</keyword>
<evidence type="ECO:0000256" key="2">
    <source>
        <dbReference type="SAM" id="Phobius"/>
    </source>
</evidence>
<evidence type="ECO:0000256" key="1">
    <source>
        <dbReference type="SAM" id="MobiDB-lite"/>
    </source>
</evidence>
<gene>
    <name evidence="3" type="ORF">BCR34DRAFT_585248</name>
</gene>
<dbReference type="Proteomes" id="UP000193144">
    <property type="component" value="Unassembled WGS sequence"/>
</dbReference>